<dbReference type="RefSeq" id="WP_154539621.1">
    <property type="nucleotide sequence ID" value="NZ_VULQ01000003.1"/>
</dbReference>
<comment type="caution">
    <text evidence="4">The sequence shown here is derived from an EMBL/GenBank/DDBJ whole genome shotgun (WGS) entry which is preliminary data.</text>
</comment>
<dbReference type="PROSITE" id="PS51257">
    <property type="entry name" value="PROKAR_LIPOPROTEIN"/>
    <property type="match status" value="1"/>
</dbReference>
<reference evidence="4 5" key="1">
    <citation type="submission" date="2019-08" db="EMBL/GenBank/DDBJ databases">
        <title>In-depth cultivation of the pig gut microbiome towards novel bacterial diversity and tailored functional studies.</title>
        <authorList>
            <person name="Wylensek D."/>
            <person name="Hitch T.C.A."/>
            <person name="Clavel T."/>
        </authorList>
    </citation>
    <scope>NUCLEOTIDE SEQUENCE [LARGE SCALE GENOMIC DNA]</scope>
    <source>
        <strain evidence="4 5">WCA-380-WT-2B</strain>
    </source>
</reference>
<evidence type="ECO:0000256" key="1">
    <source>
        <dbReference type="ARBA" id="ARBA00008520"/>
    </source>
</evidence>
<keyword evidence="2" id="KW-0813">Transport</keyword>
<proteinExistence type="inferred from homology"/>
<keyword evidence="5" id="KW-1185">Reference proteome</keyword>
<protein>
    <submittedName>
        <fullName evidence="4">Sugar ABC transporter substrate-binding protein</fullName>
    </submittedName>
</protein>
<dbReference type="GO" id="GO:1901982">
    <property type="term" value="F:maltose binding"/>
    <property type="evidence" value="ECO:0007669"/>
    <property type="project" value="TreeGrafter"/>
</dbReference>
<dbReference type="SUPFAM" id="SSF53850">
    <property type="entry name" value="Periplasmic binding protein-like II"/>
    <property type="match status" value="1"/>
</dbReference>
<evidence type="ECO:0000313" key="5">
    <source>
        <dbReference type="Proteomes" id="UP000441925"/>
    </source>
</evidence>
<dbReference type="GO" id="GO:0055052">
    <property type="term" value="C:ATP-binding cassette (ABC) transporter complex, substrate-binding subunit-containing"/>
    <property type="evidence" value="ECO:0007669"/>
    <property type="project" value="TreeGrafter"/>
</dbReference>
<dbReference type="PANTHER" id="PTHR30061:SF50">
    <property type="entry name" value="MALTOSE_MALTODEXTRIN-BINDING PERIPLASMIC PROTEIN"/>
    <property type="match status" value="1"/>
</dbReference>
<accession>A0A6N7VRJ9</accession>
<dbReference type="GO" id="GO:0042956">
    <property type="term" value="P:maltodextrin transmembrane transport"/>
    <property type="evidence" value="ECO:0007669"/>
    <property type="project" value="TreeGrafter"/>
</dbReference>
<evidence type="ECO:0000313" key="4">
    <source>
        <dbReference type="EMBL" id="MSS77462.1"/>
    </source>
</evidence>
<comment type="similarity">
    <text evidence="1">Belongs to the bacterial solute-binding protein 1 family.</text>
</comment>
<dbReference type="PANTHER" id="PTHR30061">
    <property type="entry name" value="MALTOSE-BINDING PERIPLASMIC PROTEIN"/>
    <property type="match status" value="1"/>
</dbReference>
<dbReference type="Gene3D" id="3.40.190.10">
    <property type="entry name" value="Periplasmic binding protein-like II"/>
    <property type="match status" value="1"/>
</dbReference>
<evidence type="ECO:0000256" key="2">
    <source>
        <dbReference type="ARBA" id="ARBA00022448"/>
    </source>
</evidence>
<dbReference type="Proteomes" id="UP000441925">
    <property type="component" value="Unassembled WGS sequence"/>
</dbReference>
<gene>
    <name evidence="4" type="ORF">FYJ26_03420</name>
</gene>
<dbReference type="AlphaFoldDB" id="A0A6N7VRJ9"/>
<dbReference type="GO" id="GO:0015768">
    <property type="term" value="P:maltose transport"/>
    <property type="evidence" value="ECO:0007669"/>
    <property type="project" value="TreeGrafter"/>
</dbReference>
<evidence type="ECO:0000256" key="3">
    <source>
        <dbReference type="ARBA" id="ARBA00022729"/>
    </source>
</evidence>
<name>A0A6N7VRJ9_9FIRM</name>
<organism evidence="4 5">
    <name type="scientific">Anaerococcus porci</name>
    <dbReference type="NCBI Taxonomy" id="2652269"/>
    <lineage>
        <taxon>Bacteria</taxon>
        <taxon>Bacillati</taxon>
        <taxon>Bacillota</taxon>
        <taxon>Tissierellia</taxon>
        <taxon>Tissierellales</taxon>
        <taxon>Peptoniphilaceae</taxon>
        <taxon>Anaerococcus</taxon>
    </lineage>
</organism>
<dbReference type="Pfam" id="PF13416">
    <property type="entry name" value="SBP_bac_8"/>
    <property type="match status" value="1"/>
</dbReference>
<keyword evidence="3" id="KW-0732">Signal</keyword>
<sequence>MKLWKKFALCMSLALLVTGCGNKDSKNPSSEEKSSKSGENVVRIAMWNPDQIATMKDIEKKYEEKNPGVDIQIEETTFKDHFTKLETQAQGDVMPDIFTMNGPNFIKFVSNGVIEPLDDYLDKMGIKKEDYPEGLINLYTYDNHLYGIPKDWDLTALFYNKKLFDEKGVSYPNKDWTWDDFVKAAEQLTDKDKGIWGTSFKPATQEGYYDTIPQCGGYIINKDKTKSGYDTEEAYDGIQRWIDIGEKGYSPDLKTLTDTNDTDLFKAGKIAMIYSGSWRIPEYLGDENISKDIDLEIMPKIKERAATIHGLSYCLAKGSKNKDQALDFLAYLGSKEVNEMWAEKATVIPANNKVLETWEKSYPDKNLKAFVDELEYSVPYPVSKNTPVWNAYEEDAINEMYSFNKPVKDVLKDLAQKMNDALEKEQN</sequence>
<dbReference type="CDD" id="cd13585">
    <property type="entry name" value="PBP2_TMBP_like"/>
    <property type="match status" value="1"/>
</dbReference>
<dbReference type="EMBL" id="VULQ01000003">
    <property type="protein sequence ID" value="MSS77462.1"/>
    <property type="molecule type" value="Genomic_DNA"/>
</dbReference>
<dbReference type="InterPro" id="IPR006059">
    <property type="entry name" value="SBP"/>
</dbReference>